<organism evidence="2 3">
    <name type="scientific">Azospirillum argentinense</name>
    <dbReference type="NCBI Taxonomy" id="2970906"/>
    <lineage>
        <taxon>Bacteria</taxon>
        <taxon>Pseudomonadati</taxon>
        <taxon>Pseudomonadota</taxon>
        <taxon>Alphaproteobacteria</taxon>
        <taxon>Rhodospirillales</taxon>
        <taxon>Azospirillaceae</taxon>
        <taxon>Azospirillum</taxon>
    </lineage>
</organism>
<dbReference type="Proteomes" id="UP000325333">
    <property type="component" value="Unassembled WGS sequence"/>
</dbReference>
<dbReference type="InterPro" id="IPR047740">
    <property type="entry name" value="SMEK_dom"/>
</dbReference>
<dbReference type="NCBIfam" id="NF033859">
    <property type="entry name" value="SMEK_N"/>
    <property type="match status" value="1"/>
</dbReference>
<dbReference type="RefSeq" id="WP_211103762.1">
    <property type="nucleotide sequence ID" value="NZ_VEWN01000025.1"/>
</dbReference>
<evidence type="ECO:0000313" key="2">
    <source>
        <dbReference type="EMBL" id="KAA1052527.1"/>
    </source>
</evidence>
<gene>
    <name evidence="2" type="ORF">FH063_004204</name>
</gene>
<comment type="caution">
    <text evidence="2">The sequence shown here is derived from an EMBL/GenBank/DDBJ whole genome shotgun (WGS) entry which is preliminary data.</text>
</comment>
<sequence>MNRSILIKNITHYIMHLWLQVRSLNNLNLQDDNVHAENFFRDLLNLALGYDLKNINIVNKNAAAIDLGDEVARIAIQVTSTSNLSKIKHTHDGFVKYGLDRKYDRLIVLVIGEKKSYREASLGGKGLFKMSLEDDV</sequence>
<accession>A0A5B0KIS2</accession>
<feature type="domain" description="SMEK" evidence="1">
    <location>
        <begin position="9"/>
        <end position="135"/>
    </location>
</feature>
<name>A0A5B0KIS2_9PROT</name>
<evidence type="ECO:0000313" key="3">
    <source>
        <dbReference type="Proteomes" id="UP000325333"/>
    </source>
</evidence>
<protein>
    <recommendedName>
        <fullName evidence="1">SMEK domain-containing protein</fullName>
    </recommendedName>
</protein>
<evidence type="ECO:0000259" key="1">
    <source>
        <dbReference type="Pfam" id="PF21941"/>
    </source>
</evidence>
<proteinExistence type="predicted"/>
<dbReference type="Pfam" id="PF21941">
    <property type="entry name" value="SMEK_N"/>
    <property type="match status" value="1"/>
</dbReference>
<dbReference type="EMBL" id="VEWN01000025">
    <property type="protein sequence ID" value="KAA1052527.1"/>
    <property type="molecule type" value="Genomic_DNA"/>
</dbReference>
<reference evidence="2 3" key="1">
    <citation type="submission" date="2019-07" db="EMBL/GenBank/DDBJ databases">
        <title>Genome sequencing of the stress-tolerant strain Azospirillum brasilense Az19.</title>
        <authorList>
            <person name="Maroniche G.A."/>
            <person name="Garcia J.E."/>
            <person name="Pagnussat L."/>
            <person name="Amenta M."/>
            <person name="Creus C.M."/>
        </authorList>
    </citation>
    <scope>NUCLEOTIDE SEQUENCE [LARGE SCALE GENOMIC DNA]</scope>
    <source>
        <strain evidence="2 3">Az19</strain>
    </source>
</reference>
<dbReference type="AlphaFoldDB" id="A0A5B0KIS2"/>